<accession>A0A7H2V930</accession>
<name>A0A7H2V930_9GAMM</name>
<evidence type="ECO:0000313" key="2">
    <source>
        <dbReference type="EMBL" id="QNX72863.1"/>
    </source>
</evidence>
<dbReference type="AlphaFoldDB" id="A0A7H2V930"/>
<sequence length="114" mass="12826">MMSRTTGKSIQLKEHIRQSIEDILFTPIGSRIMRREYGSYIFKLLDQPFSDALALQIMAASATAIITWEDRVNLSNVQFTKVENGKFNIAIKTQILGLASESNFLIPLSYGAKL</sequence>
<gene>
    <name evidence="2" type="ORF">IC776_02895</name>
</gene>
<dbReference type="InterPro" id="IPR007048">
    <property type="entry name" value="IraD/Gp25-like"/>
</dbReference>
<dbReference type="Pfam" id="PF04965">
    <property type="entry name" value="GPW_gp25"/>
    <property type="match status" value="1"/>
</dbReference>
<organism evidence="2 3">
    <name type="scientific">Acinetobacter seifertii</name>
    <dbReference type="NCBI Taxonomy" id="1530123"/>
    <lineage>
        <taxon>Bacteria</taxon>
        <taxon>Pseudomonadati</taxon>
        <taxon>Pseudomonadota</taxon>
        <taxon>Gammaproteobacteria</taxon>
        <taxon>Moraxellales</taxon>
        <taxon>Moraxellaceae</taxon>
        <taxon>Acinetobacter</taxon>
        <taxon>Acinetobacter calcoaceticus/baumannii complex</taxon>
    </lineage>
</organism>
<evidence type="ECO:0000313" key="3">
    <source>
        <dbReference type="Proteomes" id="UP000516666"/>
    </source>
</evidence>
<reference evidence="3" key="1">
    <citation type="submission" date="2020-09" db="EMBL/GenBank/DDBJ databases">
        <title>Clinical and molecular characterization of Acinetobacter seifertii in Taiwan.</title>
        <authorList>
            <person name="Li L.-H."/>
            <person name="Yang Y.-S."/>
            <person name="Sun J.-R."/>
            <person name="Huang T.-W."/>
            <person name="Huang W.-C."/>
            <person name="Wang Y.-C."/>
            <person name="Kuo T.-H."/>
            <person name="Kuo S.-C."/>
            <person name="Chen T.-L."/>
        </authorList>
    </citation>
    <scope>NUCLEOTIDE SEQUENCE [LARGE SCALE GENOMIC DNA]</scope>
    <source>
        <strain evidence="3">AS39</strain>
    </source>
</reference>
<proteinExistence type="predicted"/>
<feature type="domain" description="IraD/Gp25-like" evidence="1">
    <location>
        <begin position="11"/>
        <end position="95"/>
    </location>
</feature>
<protein>
    <submittedName>
        <fullName evidence="2">GPW/gp25 family protein</fullName>
    </submittedName>
</protein>
<dbReference type="SUPFAM" id="SSF160719">
    <property type="entry name" value="gpW/gp25-like"/>
    <property type="match status" value="1"/>
</dbReference>
<dbReference type="EMBL" id="CP061646">
    <property type="protein sequence ID" value="QNX72863.1"/>
    <property type="molecule type" value="Genomic_DNA"/>
</dbReference>
<evidence type="ECO:0000259" key="1">
    <source>
        <dbReference type="Pfam" id="PF04965"/>
    </source>
</evidence>
<dbReference type="Gene3D" id="3.10.450.40">
    <property type="match status" value="1"/>
</dbReference>
<reference evidence="2 3" key="2">
    <citation type="submission" date="2020-09" db="EMBL/GenBank/DDBJ databases">
        <authorList>
            <person name="Chen F.-J."/>
            <person name="Lee Y.-T."/>
        </authorList>
    </citation>
    <scope>NUCLEOTIDE SEQUENCE [LARGE SCALE GENOMIC DNA]</scope>
    <source>
        <strain evidence="2 3">AS39</strain>
    </source>
</reference>
<dbReference type="Proteomes" id="UP000516666">
    <property type="component" value="Chromosome"/>
</dbReference>
<dbReference type="RefSeq" id="WP_191012615.1">
    <property type="nucleotide sequence ID" value="NZ_CP061646.1"/>
</dbReference>